<dbReference type="Proteomes" id="UP000256373">
    <property type="component" value="Unassembled WGS sequence"/>
</dbReference>
<evidence type="ECO:0000313" key="2">
    <source>
        <dbReference type="Proteomes" id="UP000256373"/>
    </source>
</evidence>
<dbReference type="AlphaFoldDB" id="A0A3D8YFG5"/>
<reference evidence="1 2" key="1">
    <citation type="submission" date="2018-07" db="EMBL/GenBank/DDBJ databases">
        <title>Dyadobacter roseus sp. nov., isolated from rose rhizosphere soil.</title>
        <authorList>
            <person name="Chen L."/>
        </authorList>
    </citation>
    <scope>NUCLEOTIDE SEQUENCE [LARGE SCALE GENOMIC DNA]</scope>
    <source>
        <strain evidence="1 2">RS19</strain>
    </source>
</reference>
<evidence type="ECO:0000313" key="1">
    <source>
        <dbReference type="EMBL" id="REA63322.1"/>
    </source>
</evidence>
<sequence>MVHEKIFKLTVDREAKIVVKGSLISSGQVVIDYDFLVKEKNDHAFRAPIGADHPKYWKLKRLSNEKAILLQLVYSGLSKKQLNAALKEFKEKAGDDYVFEDTLVVEKKVRNLKGIKGLALENRTMATA</sequence>
<proteinExistence type="predicted"/>
<comment type="caution">
    <text evidence="1">The sequence shown here is derived from an EMBL/GenBank/DDBJ whole genome shotgun (WGS) entry which is preliminary data.</text>
</comment>
<dbReference type="RefSeq" id="WP_115829910.1">
    <property type="nucleotide sequence ID" value="NZ_QNUL01000003.1"/>
</dbReference>
<keyword evidence="2" id="KW-1185">Reference proteome</keyword>
<accession>A0A3D8YFG5</accession>
<protein>
    <submittedName>
        <fullName evidence="1">Uncharacterized protein</fullName>
    </submittedName>
</protein>
<name>A0A3D8YFG5_9BACT</name>
<gene>
    <name evidence="1" type="ORF">DSL64_06515</name>
</gene>
<organism evidence="1 2">
    <name type="scientific">Dyadobacter luteus</name>
    <dbReference type="NCBI Taxonomy" id="2259619"/>
    <lineage>
        <taxon>Bacteria</taxon>
        <taxon>Pseudomonadati</taxon>
        <taxon>Bacteroidota</taxon>
        <taxon>Cytophagia</taxon>
        <taxon>Cytophagales</taxon>
        <taxon>Spirosomataceae</taxon>
        <taxon>Dyadobacter</taxon>
    </lineage>
</organism>
<dbReference type="OrthoDB" id="955293at2"/>
<dbReference type="EMBL" id="QNUL01000003">
    <property type="protein sequence ID" value="REA63322.1"/>
    <property type="molecule type" value="Genomic_DNA"/>
</dbReference>